<dbReference type="EMBL" id="CM042050">
    <property type="protein sequence ID" value="KAI3736160.1"/>
    <property type="molecule type" value="Genomic_DNA"/>
</dbReference>
<accession>A0ACB9CPL7</accession>
<proteinExistence type="predicted"/>
<reference evidence="1 2" key="2">
    <citation type="journal article" date="2022" name="Mol. Ecol. Resour.">
        <title>The genomes of chicory, endive, great burdock and yacon provide insights into Asteraceae paleo-polyploidization history and plant inulin production.</title>
        <authorList>
            <person name="Fan W."/>
            <person name="Wang S."/>
            <person name="Wang H."/>
            <person name="Wang A."/>
            <person name="Jiang F."/>
            <person name="Liu H."/>
            <person name="Zhao H."/>
            <person name="Xu D."/>
            <person name="Zhang Y."/>
        </authorList>
    </citation>
    <scope>NUCLEOTIDE SEQUENCE [LARGE SCALE GENOMIC DNA]</scope>
    <source>
        <strain evidence="2">cv. Niubang</strain>
    </source>
</reference>
<organism evidence="1 2">
    <name type="scientific">Arctium lappa</name>
    <name type="common">Greater burdock</name>
    <name type="synonym">Lappa major</name>
    <dbReference type="NCBI Taxonomy" id="4217"/>
    <lineage>
        <taxon>Eukaryota</taxon>
        <taxon>Viridiplantae</taxon>
        <taxon>Streptophyta</taxon>
        <taxon>Embryophyta</taxon>
        <taxon>Tracheophyta</taxon>
        <taxon>Spermatophyta</taxon>
        <taxon>Magnoliopsida</taxon>
        <taxon>eudicotyledons</taxon>
        <taxon>Gunneridae</taxon>
        <taxon>Pentapetalae</taxon>
        <taxon>asterids</taxon>
        <taxon>campanulids</taxon>
        <taxon>Asterales</taxon>
        <taxon>Asteraceae</taxon>
        <taxon>Carduoideae</taxon>
        <taxon>Cardueae</taxon>
        <taxon>Arctiinae</taxon>
        <taxon>Arctium</taxon>
    </lineage>
</organism>
<protein>
    <submittedName>
        <fullName evidence="1">Uncharacterized protein</fullName>
    </submittedName>
</protein>
<gene>
    <name evidence="1" type="ORF">L6452_15694</name>
</gene>
<reference evidence="2" key="1">
    <citation type="journal article" date="2022" name="Mol. Ecol. Resour.">
        <title>The genomes of chicory, endive, great burdock and yacon provide insights into Asteraceae palaeo-polyploidization history and plant inulin production.</title>
        <authorList>
            <person name="Fan W."/>
            <person name="Wang S."/>
            <person name="Wang H."/>
            <person name="Wang A."/>
            <person name="Jiang F."/>
            <person name="Liu H."/>
            <person name="Zhao H."/>
            <person name="Xu D."/>
            <person name="Zhang Y."/>
        </authorList>
    </citation>
    <scope>NUCLEOTIDE SEQUENCE [LARGE SCALE GENOMIC DNA]</scope>
    <source>
        <strain evidence="2">cv. Niubang</strain>
    </source>
</reference>
<name>A0ACB9CPL7_ARCLA</name>
<comment type="caution">
    <text evidence="1">The sequence shown here is derived from an EMBL/GenBank/DDBJ whole genome shotgun (WGS) entry which is preliminary data.</text>
</comment>
<evidence type="ECO:0000313" key="1">
    <source>
        <dbReference type="EMBL" id="KAI3736160.1"/>
    </source>
</evidence>
<evidence type="ECO:0000313" key="2">
    <source>
        <dbReference type="Proteomes" id="UP001055879"/>
    </source>
</evidence>
<sequence>MATQTAPQNTINGDDKSMAKGVDESKTSVVSGIFECNICLDSVQDPVVTFCGHLYCWPCIYKWIQHQNPSSRLETQKAQCPMCKTEVSQNTIVPLYGPSQTLKNTDTTEMAPHVGSVIPPRLRTPRYRQRLTVPTKQHSRGGYQQHAPPPLAVGGGGGGGLTVDGVVVPSPTIGMLGEMVSGRILGELGSPLFATTPNSYNNVVGMSTRRERWQITQVDRSLSRIYVFLFCGIILSLLLFT</sequence>
<keyword evidence="2" id="KW-1185">Reference proteome</keyword>
<dbReference type="Proteomes" id="UP001055879">
    <property type="component" value="Linkage Group LG04"/>
</dbReference>